<protein>
    <recommendedName>
        <fullName evidence="3">DUF433 domain-containing protein</fullName>
    </recommendedName>
</protein>
<organism evidence="1 2">
    <name type="scientific">Streptomonospora litoralis</name>
    <dbReference type="NCBI Taxonomy" id="2498135"/>
    <lineage>
        <taxon>Bacteria</taxon>
        <taxon>Bacillati</taxon>
        <taxon>Actinomycetota</taxon>
        <taxon>Actinomycetes</taxon>
        <taxon>Streptosporangiales</taxon>
        <taxon>Nocardiopsidaceae</taxon>
        <taxon>Streptomonospora</taxon>
    </lineage>
</organism>
<evidence type="ECO:0000313" key="1">
    <source>
        <dbReference type="EMBL" id="QBI52034.1"/>
    </source>
</evidence>
<name>A0A4P6Q039_9ACTN</name>
<dbReference type="KEGG" id="strr:EKD16_01085"/>
<evidence type="ECO:0008006" key="3">
    <source>
        <dbReference type="Google" id="ProtNLM"/>
    </source>
</evidence>
<reference evidence="1 2" key="1">
    <citation type="submission" date="2019-02" db="EMBL/GenBank/DDBJ databases">
        <authorList>
            <person name="Khodamoradi S."/>
            <person name="Hahnke R.L."/>
            <person name="Kaempfer P."/>
            <person name="Schumann P."/>
            <person name="Rohde M."/>
            <person name="Steinert M."/>
            <person name="Luzhetskyy A."/>
            <person name="Wink J."/>
            <person name="Ruckert C."/>
        </authorList>
    </citation>
    <scope>NUCLEOTIDE SEQUENCE [LARGE SCALE GENOMIC DNA]</scope>
    <source>
        <strain evidence="1 2">M2</strain>
    </source>
</reference>
<keyword evidence="2" id="KW-1185">Reference proteome</keyword>
<dbReference type="Proteomes" id="UP000292235">
    <property type="component" value="Chromosome"/>
</dbReference>
<dbReference type="RefSeq" id="WP_165498467.1">
    <property type="nucleotide sequence ID" value="NZ_CP036455.1"/>
</dbReference>
<sequence>MSVLEREMYTEAEAARLLGVAQSTLHYWLEGGERRGKSYRPIIRDVARGVRTVTWAEFVEAGLLREYRQTHRVPMLELRQFVDLLRNRFGVPYPLADRRPYASGRTLVHEAQVAAGLEAEFCLVAVANEQLLLTPPSQAFLQRVEWDDDVAAGWRPDANPGSSVLVSPTVRFGKPAVNGVSTEAIWEQAEADEEIADIADVYALTTADVRWALAYENSRRAA</sequence>
<dbReference type="AlphaFoldDB" id="A0A4P6Q039"/>
<proteinExistence type="predicted"/>
<accession>A0A4P6Q039</accession>
<dbReference type="EMBL" id="CP036455">
    <property type="protein sequence ID" value="QBI52034.1"/>
    <property type="molecule type" value="Genomic_DNA"/>
</dbReference>
<evidence type="ECO:0000313" key="2">
    <source>
        <dbReference type="Proteomes" id="UP000292235"/>
    </source>
</evidence>
<gene>
    <name evidence="1" type="ORF">EKD16_01085</name>
</gene>